<feature type="domain" description="Phage capsid-like C-terminal" evidence="3">
    <location>
        <begin position="98"/>
        <end position="363"/>
    </location>
</feature>
<feature type="region of interest" description="Disordered" evidence="2">
    <location>
        <begin position="376"/>
        <end position="408"/>
    </location>
</feature>
<name>A0A0R1KWG8_9LACO</name>
<dbReference type="PATRIC" id="fig|1423788.3.peg.1465"/>
<dbReference type="Proteomes" id="UP000051515">
    <property type="component" value="Unassembled WGS sequence"/>
</dbReference>
<reference evidence="4 5" key="1">
    <citation type="journal article" date="2015" name="Genome Announc.">
        <title>Expanding the biotechnology potential of lactobacilli through comparative genomics of 213 strains and associated genera.</title>
        <authorList>
            <person name="Sun Z."/>
            <person name="Harris H.M."/>
            <person name="McCann A."/>
            <person name="Guo C."/>
            <person name="Argimon S."/>
            <person name="Zhang W."/>
            <person name="Yang X."/>
            <person name="Jeffery I.B."/>
            <person name="Cooney J.C."/>
            <person name="Kagawa T.F."/>
            <person name="Liu W."/>
            <person name="Song Y."/>
            <person name="Salvetti E."/>
            <person name="Wrobel A."/>
            <person name="Rasinkangas P."/>
            <person name="Parkhill J."/>
            <person name="Rea M.C."/>
            <person name="O'Sullivan O."/>
            <person name="Ritari J."/>
            <person name="Douillard F.P."/>
            <person name="Paul Ross R."/>
            <person name="Yang R."/>
            <person name="Briner A.E."/>
            <person name="Felis G.E."/>
            <person name="de Vos W.M."/>
            <person name="Barrangou R."/>
            <person name="Klaenhammer T.R."/>
            <person name="Caufield P.W."/>
            <person name="Cui Y."/>
            <person name="Zhang H."/>
            <person name="O'Toole P.W."/>
        </authorList>
    </citation>
    <scope>NUCLEOTIDE SEQUENCE [LARGE SCALE GENOMIC DNA]</scope>
    <source>
        <strain evidence="4 5">DSM 19674</strain>
    </source>
</reference>
<evidence type="ECO:0000256" key="1">
    <source>
        <dbReference type="ARBA" id="ARBA00004328"/>
    </source>
</evidence>
<organism evidence="4 5">
    <name type="scientific">Companilactobacillus bobalius DSM 19674</name>
    <dbReference type="NCBI Taxonomy" id="1423788"/>
    <lineage>
        <taxon>Bacteria</taxon>
        <taxon>Bacillati</taxon>
        <taxon>Bacillota</taxon>
        <taxon>Bacilli</taxon>
        <taxon>Lactobacillales</taxon>
        <taxon>Lactobacillaceae</taxon>
        <taxon>Companilactobacillus</taxon>
        <taxon>Companilactobacillus bobalius</taxon>
    </lineage>
</organism>
<dbReference type="NCBIfam" id="TIGR01554">
    <property type="entry name" value="major_cap_HK97"/>
    <property type="match status" value="1"/>
</dbReference>
<dbReference type="Gene3D" id="1.10.720.30">
    <property type="entry name" value="SAP domain"/>
    <property type="match status" value="1"/>
</dbReference>
<evidence type="ECO:0000313" key="5">
    <source>
        <dbReference type="Proteomes" id="UP000051515"/>
    </source>
</evidence>
<dbReference type="SUPFAM" id="SSF56563">
    <property type="entry name" value="Major capsid protein gp5"/>
    <property type="match status" value="1"/>
</dbReference>
<gene>
    <name evidence="4" type="ORF">FC78_GL001419</name>
</gene>
<evidence type="ECO:0000256" key="2">
    <source>
        <dbReference type="SAM" id="MobiDB-lite"/>
    </source>
</evidence>
<dbReference type="STRING" id="1423788.FC78_GL001419"/>
<dbReference type="AlphaFoldDB" id="A0A0R1KWG8"/>
<dbReference type="OrthoDB" id="2043141at2"/>
<proteinExistence type="predicted"/>
<feature type="compositionally biased region" description="Basic and acidic residues" evidence="2">
    <location>
        <begin position="376"/>
        <end position="385"/>
    </location>
</feature>
<keyword evidence="5" id="KW-1185">Reference proteome</keyword>
<dbReference type="InterPro" id="IPR054612">
    <property type="entry name" value="Phage_capsid-like_C"/>
</dbReference>
<dbReference type="InterPro" id="IPR036361">
    <property type="entry name" value="SAP_dom_sf"/>
</dbReference>
<comment type="caution">
    <text evidence="4">The sequence shown here is derived from an EMBL/GenBank/DDBJ whole genome shotgun (WGS) entry which is preliminary data.</text>
</comment>
<dbReference type="RefSeq" id="WP_082604495.1">
    <property type="nucleotide sequence ID" value="NZ_AZDY01000036.1"/>
</dbReference>
<dbReference type="EMBL" id="AZDY01000036">
    <property type="protein sequence ID" value="KRK83463.1"/>
    <property type="molecule type" value="Genomic_DNA"/>
</dbReference>
<dbReference type="Pfam" id="PF05065">
    <property type="entry name" value="Phage_capsid"/>
    <property type="match status" value="1"/>
</dbReference>
<sequence length="442" mass="48557">MKNPDLNTQEVKDARIAMFKAMRDGDDNAQEEAFGEFATSLQNSIGATAMKHVQQMNTEMNDEKILETRGIRRPMTSNERKFFADAAKKQSFENLDETLPETVVEDVLSRIKEDHPLLAAIDTQNVTALMKLIYADPTKKTAFWGTVPSDIKQILLDGFKTLSLESSKLSGFLAIPKGFFKLGPAYLSEYVTTFLEETMSATLETAVVQGNGKLQPIGMIKKLSGAVDGVYKDKETVAVNDLKPLSLAGIHAALTKAKTANGPISVMVNPMTYWSKLFPQLAVNDADNNWHLITLPTGDTIIQSYAVPEDRLIFGFTKNYVLGVSGSVEFNQYDQTLAIEDMYLFIAKFFGMGVAKNQNAFFVADISGMEGAKVPELEGDPDVHKAGKIGDVTEEGSFDSKGTTKPTTDQTVAEIKAWLDNQKIDYTGKTSKDDLLSLVPAE</sequence>
<protein>
    <submittedName>
        <fullName evidence="4">Major capsid protein</fullName>
    </submittedName>
</protein>
<accession>A0A0R1KWG8</accession>
<dbReference type="InterPro" id="IPR024455">
    <property type="entry name" value="Phage_capsid"/>
</dbReference>
<evidence type="ECO:0000313" key="4">
    <source>
        <dbReference type="EMBL" id="KRK83463.1"/>
    </source>
</evidence>
<evidence type="ECO:0000259" key="3">
    <source>
        <dbReference type="Pfam" id="PF05065"/>
    </source>
</evidence>
<comment type="subcellular location">
    <subcellularLocation>
        <location evidence="1">Virion</location>
    </subcellularLocation>
</comment>